<name>A0AAV8UEK8_9RHOD</name>
<protein>
    <submittedName>
        <fullName evidence="1">Uncharacterized protein</fullName>
    </submittedName>
</protein>
<sequence>MLKHWGTLLDEPLDVEAAPDGDLIRGQIALPLRLGGFGVADRWTHLLVSDAAARRSAYADLAITCPVASAPLTAAARRRGAAASALRRVKERRYAESVASLPRAEGRCHRFQRFIVESFGHVEKAGLEWFRKCFTEHPVEYLELLRRLSVSLWRYSSSMLAEARHRCLGLHASLPSS</sequence>
<dbReference type="Proteomes" id="UP001157974">
    <property type="component" value="Unassembled WGS sequence"/>
</dbReference>
<comment type="caution">
    <text evidence="1">The sequence shown here is derived from an EMBL/GenBank/DDBJ whole genome shotgun (WGS) entry which is preliminary data.</text>
</comment>
<proteinExistence type="predicted"/>
<gene>
    <name evidence="1" type="ORF">NDN08_000223</name>
</gene>
<accession>A0AAV8UEK8</accession>
<dbReference type="EMBL" id="JAMWBK010000013">
    <property type="protein sequence ID" value="KAJ8900925.1"/>
    <property type="molecule type" value="Genomic_DNA"/>
</dbReference>
<evidence type="ECO:0000313" key="2">
    <source>
        <dbReference type="Proteomes" id="UP001157974"/>
    </source>
</evidence>
<dbReference type="AlphaFoldDB" id="A0AAV8UEK8"/>
<evidence type="ECO:0000313" key="1">
    <source>
        <dbReference type="EMBL" id="KAJ8900925.1"/>
    </source>
</evidence>
<keyword evidence="2" id="KW-1185">Reference proteome</keyword>
<reference evidence="1 2" key="1">
    <citation type="journal article" date="2023" name="Nat. Commun.">
        <title>Origin of minicircular mitochondrial genomes in red algae.</title>
        <authorList>
            <person name="Lee Y."/>
            <person name="Cho C.H."/>
            <person name="Lee Y.M."/>
            <person name="Park S.I."/>
            <person name="Yang J.H."/>
            <person name="West J.A."/>
            <person name="Bhattacharya D."/>
            <person name="Yoon H.S."/>
        </authorList>
    </citation>
    <scope>NUCLEOTIDE SEQUENCE [LARGE SCALE GENOMIC DNA]</scope>
    <source>
        <strain evidence="1 2">CCMP1338</strain>
        <tissue evidence="1">Whole cell</tissue>
    </source>
</reference>
<organism evidence="1 2">
    <name type="scientific">Rhodosorus marinus</name>
    <dbReference type="NCBI Taxonomy" id="101924"/>
    <lineage>
        <taxon>Eukaryota</taxon>
        <taxon>Rhodophyta</taxon>
        <taxon>Stylonematophyceae</taxon>
        <taxon>Stylonematales</taxon>
        <taxon>Stylonemataceae</taxon>
        <taxon>Rhodosorus</taxon>
    </lineage>
</organism>